<dbReference type="SUPFAM" id="SSF74853">
    <property type="entry name" value="Lamin A/C globular tail domain"/>
    <property type="match status" value="1"/>
</dbReference>
<organism evidence="2 3">
    <name type="scientific">Rufibacter tibetensis</name>
    <dbReference type="NCBI Taxonomy" id="512763"/>
    <lineage>
        <taxon>Bacteria</taxon>
        <taxon>Pseudomonadati</taxon>
        <taxon>Bacteroidota</taxon>
        <taxon>Cytophagia</taxon>
        <taxon>Cytophagales</taxon>
        <taxon>Hymenobacteraceae</taxon>
        <taxon>Rufibacter</taxon>
    </lineage>
</organism>
<reference evidence="2 3" key="1">
    <citation type="submission" date="2015-08" db="EMBL/GenBank/DDBJ databases">
        <title>Complete genome sequence of Rufibacter tibetensis strain 1351t, a radiation-resistant bacterium from tibet plateau.</title>
        <authorList>
            <person name="Dai J."/>
        </authorList>
    </citation>
    <scope>NUCLEOTIDE SEQUENCE [LARGE SCALE GENOMIC DNA]</scope>
    <source>
        <strain evidence="2 3">1351</strain>
    </source>
</reference>
<dbReference type="Pfam" id="PF00932">
    <property type="entry name" value="LTD"/>
    <property type="match status" value="1"/>
</dbReference>
<dbReference type="OrthoDB" id="9806464at2"/>
<evidence type="ECO:0000313" key="3">
    <source>
        <dbReference type="Proteomes" id="UP000061382"/>
    </source>
</evidence>
<feature type="domain" description="LTD" evidence="1">
    <location>
        <begin position="27"/>
        <end position="147"/>
    </location>
</feature>
<evidence type="ECO:0000259" key="1">
    <source>
        <dbReference type="PROSITE" id="PS51841"/>
    </source>
</evidence>
<dbReference type="PROSITE" id="PS51841">
    <property type="entry name" value="LTD"/>
    <property type="match status" value="1"/>
</dbReference>
<dbReference type="EMBL" id="CP012643">
    <property type="protein sequence ID" value="ALI97883.1"/>
    <property type="molecule type" value="Genomic_DNA"/>
</dbReference>
<dbReference type="KEGG" id="rti:DC20_01440"/>
<name>A0A0P0CU84_9BACT</name>
<dbReference type="PATRIC" id="fig|512763.3.peg.323"/>
<keyword evidence="3" id="KW-1185">Reference proteome</keyword>
<dbReference type="InterPro" id="IPR001322">
    <property type="entry name" value="Lamin_tail_dom"/>
</dbReference>
<accession>A0A0P0CU84</accession>
<dbReference type="InterPro" id="IPR036415">
    <property type="entry name" value="Lamin_tail_dom_sf"/>
</dbReference>
<dbReference type="Gene3D" id="2.60.40.1260">
    <property type="entry name" value="Lamin Tail domain"/>
    <property type="match status" value="1"/>
</dbReference>
<dbReference type="AlphaFoldDB" id="A0A0P0CU84"/>
<gene>
    <name evidence="2" type="ORF">DC20_01440</name>
</gene>
<dbReference type="RefSeq" id="WP_062542199.1">
    <property type="nucleotide sequence ID" value="NZ_CP012643.1"/>
</dbReference>
<evidence type="ECO:0000313" key="2">
    <source>
        <dbReference type="EMBL" id="ALI97883.1"/>
    </source>
</evidence>
<sequence length="182" mass="19792">MKRFGIITGLIISLSACTDAEEVEPKVPAAEQFKIVINEFMAANQSTLKDNAGEYDDWIEIHNTGDKAVNLGGLYISDKKANKTKYKIPATDPTKTTIEPGGYLILWADSHLEQGVLHLGFRLSEDGEEIGIYTAEGKTIDETTFGPQVTDISTGRLNSATNTWTQFTRPTPGSANVGVDNP</sequence>
<protein>
    <recommendedName>
        <fullName evidence="1">LTD domain-containing protein</fullName>
    </recommendedName>
</protein>
<proteinExistence type="predicted"/>
<dbReference type="PROSITE" id="PS51257">
    <property type="entry name" value="PROKAR_LIPOPROTEIN"/>
    <property type="match status" value="1"/>
</dbReference>
<dbReference type="Proteomes" id="UP000061382">
    <property type="component" value="Chromosome"/>
</dbReference>